<dbReference type="SUPFAM" id="SSF55729">
    <property type="entry name" value="Acyl-CoA N-acyltransferases (Nat)"/>
    <property type="match status" value="1"/>
</dbReference>
<dbReference type="InterPro" id="IPR016181">
    <property type="entry name" value="Acyl_CoA_acyltransferase"/>
</dbReference>
<evidence type="ECO:0000256" key="6">
    <source>
        <dbReference type="ARBA" id="ARBA00023315"/>
    </source>
</evidence>
<proteinExistence type="inferred from homology"/>
<dbReference type="PANTHER" id="PTHR36174">
    <property type="entry name" value="LIPID II:GLYCINE GLYCYLTRANSFERASE"/>
    <property type="match status" value="1"/>
</dbReference>
<evidence type="ECO:0000313" key="13">
    <source>
        <dbReference type="EMBL" id="QMT16847.1"/>
    </source>
</evidence>
<dbReference type="Proteomes" id="UP000514716">
    <property type="component" value="Chromosome"/>
</dbReference>
<keyword evidence="3 13" id="KW-0808">Transferase</keyword>
<evidence type="ECO:0000256" key="8">
    <source>
        <dbReference type="ARBA" id="ARBA00039074"/>
    </source>
</evidence>
<accession>A0A7D7MFD8</accession>
<dbReference type="PROSITE" id="PS51191">
    <property type="entry name" value="FEMABX"/>
    <property type="match status" value="1"/>
</dbReference>
<evidence type="ECO:0000256" key="11">
    <source>
        <dbReference type="ARBA" id="ARBA00048654"/>
    </source>
</evidence>
<evidence type="ECO:0000256" key="5">
    <source>
        <dbReference type="ARBA" id="ARBA00022984"/>
    </source>
</evidence>
<evidence type="ECO:0000256" key="1">
    <source>
        <dbReference type="ARBA" id="ARBA00004496"/>
    </source>
</evidence>
<evidence type="ECO:0000313" key="14">
    <source>
        <dbReference type="Proteomes" id="UP000514716"/>
    </source>
</evidence>
<feature type="domain" description="BioF2-like acetyltransferase" evidence="12">
    <location>
        <begin position="143"/>
        <end position="272"/>
    </location>
</feature>
<dbReference type="GO" id="GO:0009252">
    <property type="term" value="P:peptidoglycan biosynthetic process"/>
    <property type="evidence" value="ECO:0007669"/>
    <property type="project" value="UniProtKB-KW"/>
</dbReference>
<gene>
    <name evidence="13" type="ORF">H1Q58_12850</name>
</gene>
<evidence type="ECO:0000256" key="10">
    <source>
        <dbReference type="ARBA" id="ARBA00042933"/>
    </source>
</evidence>
<dbReference type="RefSeq" id="WP_069576469.1">
    <property type="nucleotide sequence ID" value="NZ_CP059540.1"/>
</dbReference>
<dbReference type="GO" id="GO:0071555">
    <property type="term" value="P:cell wall organization"/>
    <property type="evidence" value="ECO:0007669"/>
    <property type="project" value="UniProtKB-KW"/>
</dbReference>
<dbReference type="GO" id="GO:0008360">
    <property type="term" value="P:regulation of cell shape"/>
    <property type="evidence" value="ECO:0007669"/>
    <property type="project" value="UniProtKB-KW"/>
</dbReference>
<keyword evidence="7" id="KW-0961">Cell wall biogenesis/degradation</keyword>
<comment type="catalytic activity">
    <reaction evidence="11">
        <text>beta-D-GlcNAc-(1-&gt;4)-Mur2Ac(oyl-L-Ala-D-isoglutaminyl-L-Lys-D-Ala-D-Ala)-di-trans,octa-cis-undecaprenyl diphosphate + glycyl-tRNA(Gly) = beta-D-GlcNAc-(1-&gt;4)-Mur2Ac(oyl-L-Ala-D-isoglutaminyl-L-Lys-(N(6)-Gly)-D-Ala-D-Ala)-di-trans,octa-cis-undecaprenyl diphosphate + tRNA(Gly) + H(+)</text>
        <dbReference type="Rhea" id="RHEA:30435"/>
        <dbReference type="Rhea" id="RHEA-COMP:9664"/>
        <dbReference type="Rhea" id="RHEA-COMP:9683"/>
        <dbReference type="ChEBI" id="CHEBI:15378"/>
        <dbReference type="ChEBI" id="CHEBI:62233"/>
        <dbReference type="ChEBI" id="CHEBI:62234"/>
        <dbReference type="ChEBI" id="CHEBI:78442"/>
        <dbReference type="ChEBI" id="CHEBI:78522"/>
        <dbReference type="EC" id="2.3.2.16"/>
    </reaction>
</comment>
<dbReference type="GO" id="GO:0005737">
    <property type="term" value="C:cytoplasm"/>
    <property type="evidence" value="ECO:0007669"/>
    <property type="project" value="UniProtKB-SubCell"/>
</dbReference>
<evidence type="ECO:0000256" key="3">
    <source>
        <dbReference type="ARBA" id="ARBA00022679"/>
    </source>
</evidence>
<dbReference type="InterPro" id="IPR050644">
    <property type="entry name" value="PG_Glycine_Bridge_Synth"/>
</dbReference>
<reference evidence="13 14" key="1">
    <citation type="submission" date="2020-07" db="EMBL/GenBank/DDBJ databases">
        <title>Screening of a cold-adapted Planococcus bacterium producing protease in traditional shrimp paste and protease identification by genome sequencing.</title>
        <authorList>
            <person name="Gao R."/>
            <person name="Leng W."/>
            <person name="Chu Q."/>
            <person name="Wu X."/>
            <person name="Liu H."/>
            <person name="Li X."/>
        </authorList>
    </citation>
    <scope>NUCLEOTIDE SEQUENCE [LARGE SCALE GENOMIC DNA]</scope>
    <source>
        <strain evidence="13 14">XJ11</strain>
    </source>
</reference>
<dbReference type="EC" id="2.3.2.16" evidence="8"/>
<dbReference type="Gene3D" id="3.40.630.30">
    <property type="match status" value="1"/>
</dbReference>
<keyword evidence="6" id="KW-0012">Acyltransferase</keyword>
<dbReference type="KEGG" id="pdec:H1Q58_12850"/>
<keyword evidence="14" id="KW-1185">Reference proteome</keyword>
<sequence>MRDIYFGKEYGKLYEKMENGKCVSFTLFHKLGSVHYLFIKREIPLHLPGSGPYYDLITPYGYGGPIVEAEDARDKKELCQLFFREFRKYCQTENIVSEFVRFHPILKNASDFKEWYAIDFMRNTIQTRLHDTENPLMTEYSPSVRRSIRKALEQGVEYRVVVSPNNLDRFKELYLQTMNRNQANEYYYFSDEYFEQCLHSLRRQLVVVEVIWEGAVIAMGLNFVHNGIIHVHLTGSLERYHHLHAPIILQYALLCWGMENGIRLIHHGGGRTNDPDDKLYLYKKKYGRTQELEYYTGKKIWNLEVYNLLCMKANVEDNCSFFPAYREGPITKEKRKADGETGNC</sequence>
<dbReference type="InterPro" id="IPR003447">
    <property type="entry name" value="FEMABX"/>
</dbReference>
<dbReference type="Pfam" id="PF13480">
    <property type="entry name" value="Acetyltransf_6"/>
    <property type="match status" value="1"/>
</dbReference>
<evidence type="ECO:0000256" key="2">
    <source>
        <dbReference type="ARBA" id="ARBA00009943"/>
    </source>
</evidence>
<keyword evidence="4" id="KW-0133">Cell shape</keyword>
<protein>
    <recommendedName>
        <fullName evidence="9">Lipid II:glycine glycyltransferase</fullName>
        <ecNumber evidence="8">2.3.2.16</ecNumber>
    </recommendedName>
    <alternativeName>
        <fullName evidence="10">Factor essential for expression of methicillin resistance X</fullName>
    </alternativeName>
</protein>
<evidence type="ECO:0000256" key="7">
    <source>
        <dbReference type="ARBA" id="ARBA00023316"/>
    </source>
</evidence>
<dbReference type="InterPro" id="IPR038740">
    <property type="entry name" value="BioF2-like_GNAT_dom"/>
</dbReference>
<comment type="subcellular location">
    <subcellularLocation>
        <location evidence="1">Cytoplasm</location>
    </subcellularLocation>
</comment>
<organism evidence="13 14">
    <name type="scientific">Planococcus maritimus</name>
    <dbReference type="NCBI Taxonomy" id="192421"/>
    <lineage>
        <taxon>Bacteria</taxon>
        <taxon>Bacillati</taxon>
        <taxon>Bacillota</taxon>
        <taxon>Bacilli</taxon>
        <taxon>Bacillales</taxon>
        <taxon>Caryophanaceae</taxon>
        <taxon>Planococcus</taxon>
    </lineage>
</organism>
<comment type="similarity">
    <text evidence="2">Belongs to the FemABX family.</text>
</comment>
<evidence type="ECO:0000256" key="4">
    <source>
        <dbReference type="ARBA" id="ARBA00022960"/>
    </source>
</evidence>
<dbReference type="AlphaFoldDB" id="A0A7D7MFD8"/>
<evidence type="ECO:0000256" key="9">
    <source>
        <dbReference type="ARBA" id="ARBA00040679"/>
    </source>
</evidence>
<dbReference type="PANTHER" id="PTHR36174:SF1">
    <property type="entry name" value="LIPID II:GLYCINE GLYCYLTRANSFERASE"/>
    <property type="match status" value="1"/>
</dbReference>
<evidence type="ECO:0000259" key="12">
    <source>
        <dbReference type="Pfam" id="PF13480"/>
    </source>
</evidence>
<dbReference type="GO" id="GO:0016755">
    <property type="term" value="F:aminoacyltransferase activity"/>
    <property type="evidence" value="ECO:0007669"/>
    <property type="project" value="InterPro"/>
</dbReference>
<name>A0A7D7MFD8_PLAMR</name>
<dbReference type="EMBL" id="CP059540">
    <property type="protein sequence ID" value="QMT16847.1"/>
    <property type="molecule type" value="Genomic_DNA"/>
</dbReference>
<keyword evidence="5" id="KW-0573">Peptidoglycan synthesis</keyword>